<evidence type="ECO:0000313" key="2">
    <source>
        <dbReference type="Proteomes" id="UP000077926"/>
    </source>
</evidence>
<dbReference type="KEGG" id="bmur:ABE28_023285"/>
<dbReference type="OrthoDB" id="2973058at2"/>
<accession>A0A1B3XVQ0</accession>
<dbReference type="AlphaFoldDB" id="A0A1B3XVQ0"/>
<dbReference type="PROSITE" id="PS51257">
    <property type="entry name" value="PROKAR_LIPOPROTEIN"/>
    <property type="match status" value="1"/>
</dbReference>
<proteinExistence type="predicted"/>
<dbReference type="EMBL" id="CP017080">
    <property type="protein sequence ID" value="AOH57280.1"/>
    <property type="molecule type" value="Genomic_DNA"/>
</dbReference>
<keyword evidence="2" id="KW-1185">Reference proteome</keyword>
<reference evidence="1 2" key="1">
    <citation type="submission" date="2016-08" db="EMBL/GenBank/DDBJ databases">
        <title>Complete genome sequence of Bacillus muralis G25-68, a strain with toxicity to nematodes.</title>
        <authorList>
            <person name="Zheng Z."/>
        </authorList>
    </citation>
    <scope>NUCLEOTIDE SEQUENCE [LARGE SCALE GENOMIC DNA]</scope>
    <source>
        <strain evidence="1 2">G25-68</strain>
    </source>
</reference>
<sequence length="126" mass="14807">MKISVFLIISSLLFIYGCENQKEVDQKKYDNRINQVITQENIRLQKENAVADDEIQKREDTGIVVYSNGEVIELMYEVDSSKKIEVLYVFNKKKDQYEWVPVHSAKYNKITGQLKDHEYIENLGVK</sequence>
<gene>
    <name evidence="1" type="ORF">ABE28_023285</name>
</gene>
<evidence type="ECO:0008006" key="3">
    <source>
        <dbReference type="Google" id="ProtNLM"/>
    </source>
</evidence>
<organism evidence="1 2">
    <name type="scientific">Peribacillus muralis</name>
    <dbReference type="NCBI Taxonomy" id="264697"/>
    <lineage>
        <taxon>Bacteria</taxon>
        <taxon>Bacillati</taxon>
        <taxon>Bacillota</taxon>
        <taxon>Bacilli</taxon>
        <taxon>Bacillales</taxon>
        <taxon>Bacillaceae</taxon>
        <taxon>Peribacillus</taxon>
    </lineage>
</organism>
<dbReference type="Proteomes" id="UP000077926">
    <property type="component" value="Chromosome"/>
</dbReference>
<dbReference type="RefSeq" id="WP_064467038.1">
    <property type="nucleotide sequence ID" value="NZ_CP017080.1"/>
</dbReference>
<name>A0A1B3XVQ0_9BACI</name>
<protein>
    <recommendedName>
        <fullName evidence="3">DUF4467 domain-containing protein</fullName>
    </recommendedName>
</protein>
<evidence type="ECO:0000313" key="1">
    <source>
        <dbReference type="EMBL" id="AOH57280.1"/>
    </source>
</evidence>